<dbReference type="InterPro" id="IPR003961">
    <property type="entry name" value="FN3_dom"/>
</dbReference>
<dbReference type="InterPro" id="IPR013783">
    <property type="entry name" value="Ig-like_fold"/>
</dbReference>
<dbReference type="Ensembl" id="ENSSHAT00000046379.1">
    <property type="protein sequence ID" value="ENSSHAP00000044113.1"/>
    <property type="gene ID" value="ENSSHAG00000023167.1"/>
</dbReference>
<evidence type="ECO:0000256" key="12">
    <source>
        <dbReference type="ARBA" id="ARBA00063195"/>
    </source>
</evidence>
<feature type="domain" description="Fibronectin type-III" evidence="20">
    <location>
        <begin position="465"/>
        <end position="562"/>
    </location>
</feature>
<reference evidence="21" key="2">
    <citation type="submission" date="2025-05" db="UniProtKB">
        <authorList>
            <consortium name="Ensembl"/>
        </authorList>
    </citation>
    <scope>IDENTIFICATION</scope>
</reference>
<keyword evidence="2 15" id="KW-0245">EGF-like domain</keyword>
<dbReference type="AlphaFoldDB" id="A0A7N4PVF6"/>
<name>A0A7N4PVF6_SARHA</name>
<feature type="region of interest" description="Disordered" evidence="16">
    <location>
        <begin position="360"/>
        <end position="414"/>
    </location>
</feature>
<dbReference type="SMART" id="SM00082">
    <property type="entry name" value="LRRCT"/>
    <property type="match status" value="1"/>
</dbReference>
<dbReference type="SMART" id="SM00013">
    <property type="entry name" value="LRRNT"/>
    <property type="match status" value="1"/>
</dbReference>
<keyword evidence="5 18" id="KW-0732">Signal</keyword>
<dbReference type="GO" id="GO:0070062">
    <property type="term" value="C:extracellular exosome"/>
    <property type="evidence" value="ECO:0007669"/>
    <property type="project" value="Ensembl"/>
</dbReference>
<accession>A0A7N4PVF6</accession>
<dbReference type="Gene3D" id="3.80.10.10">
    <property type="entry name" value="Ribonuclease Inhibitor"/>
    <property type="match status" value="3"/>
</dbReference>
<dbReference type="GO" id="GO:0071456">
    <property type="term" value="P:cellular response to hypoxia"/>
    <property type="evidence" value="ECO:0007669"/>
    <property type="project" value="Ensembl"/>
</dbReference>
<dbReference type="InterPro" id="IPR036116">
    <property type="entry name" value="FN3_sf"/>
</dbReference>
<evidence type="ECO:0000256" key="9">
    <source>
        <dbReference type="ARBA" id="ARBA00023157"/>
    </source>
</evidence>
<keyword evidence="4 17" id="KW-0812">Transmembrane</keyword>
<evidence type="ECO:0000256" key="17">
    <source>
        <dbReference type="SAM" id="Phobius"/>
    </source>
</evidence>
<dbReference type="PROSITE" id="PS50853">
    <property type="entry name" value="FN3"/>
    <property type="match status" value="1"/>
</dbReference>
<feature type="domain" description="EGF-like" evidence="19">
    <location>
        <begin position="413"/>
        <end position="450"/>
    </location>
</feature>
<dbReference type="InterPro" id="IPR001611">
    <property type="entry name" value="Leu-rich_rpt"/>
</dbReference>
<evidence type="ECO:0000256" key="16">
    <source>
        <dbReference type="SAM" id="MobiDB-lite"/>
    </source>
</evidence>
<evidence type="ECO:0000256" key="8">
    <source>
        <dbReference type="ARBA" id="ARBA00023136"/>
    </source>
</evidence>
<dbReference type="FunFam" id="3.80.10.10:FF:000250">
    <property type="entry name" value="vasorin"/>
    <property type="match status" value="1"/>
</dbReference>
<dbReference type="PANTHER" id="PTHR24369">
    <property type="entry name" value="ANTIGEN BSP, PUTATIVE-RELATED"/>
    <property type="match status" value="1"/>
</dbReference>
<dbReference type="GO" id="GO:0010719">
    <property type="term" value="P:negative regulation of epithelial to mesenchymal transition"/>
    <property type="evidence" value="ECO:0007669"/>
    <property type="project" value="Ensembl"/>
</dbReference>
<evidence type="ECO:0000256" key="2">
    <source>
        <dbReference type="ARBA" id="ARBA00022536"/>
    </source>
</evidence>
<keyword evidence="6" id="KW-0677">Repeat</keyword>
<protein>
    <recommendedName>
        <fullName evidence="13">Vasorin</fullName>
    </recommendedName>
    <alternativeName>
        <fullName evidence="14">Protein slit-like 2</fullName>
    </alternativeName>
</protein>
<reference evidence="21 22" key="1">
    <citation type="journal article" date="2011" name="Proc. Natl. Acad. Sci. U.S.A.">
        <title>Genetic diversity and population structure of the endangered marsupial Sarcophilus harrisii (Tasmanian devil).</title>
        <authorList>
            <person name="Miller W."/>
            <person name="Hayes V.M."/>
            <person name="Ratan A."/>
            <person name="Petersen D.C."/>
            <person name="Wittekindt N.E."/>
            <person name="Miller J."/>
            <person name="Walenz B."/>
            <person name="Knight J."/>
            <person name="Qi J."/>
            <person name="Zhao F."/>
            <person name="Wang Q."/>
            <person name="Bedoya-Reina O.C."/>
            <person name="Katiyar N."/>
            <person name="Tomsho L.P."/>
            <person name="Kasson L.M."/>
            <person name="Hardie R.A."/>
            <person name="Woodbridge P."/>
            <person name="Tindall E.A."/>
            <person name="Bertelsen M.F."/>
            <person name="Dixon D."/>
            <person name="Pyecroft S."/>
            <person name="Helgen K.M."/>
            <person name="Lesk A.M."/>
            <person name="Pringle T.H."/>
            <person name="Patterson N."/>
            <person name="Zhang Y."/>
            <person name="Kreiss A."/>
            <person name="Woods G.M."/>
            <person name="Jones M.E."/>
            <person name="Schuster S.C."/>
        </authorList>
    </citation>
    <scope>NUCLEOTIDE SEQUENCE [LARGE SCALE GENOMIC DNA]</scope>
</reference>
<comment type="caution">
    <text evidence="15">Lacks conserved residue(s) required for the propagation of feature annotation.</text>
</comment>
<dbReference type="GO" id="GO:0071461">
    <property type="term" value="P:cellular response to redox state"/>
    <property type="evidence" value="ECO:0007669"/>
    <property type="project" value="Ensembl"/>
</dbReference>
<dbReference type="FunFam" id="2.60.40.10:FF:001413">
    <property type="entry name" value="Vasorin"/>
    <property type="match status" value="1"/>
</dbReference>
<proteinExistence type="predicted"/>
<feature type="compositionally biased region" description="Low complexity" evidence="16">
    <location>
        <begin position="373"/>
        <end position="393"/>
    </location>
</feature>
<dbReference type="SUPFAM" id="SSF49265">
    <property type="entry name" value="Fibronectin type III"/>
    <property type="match status" value="1"/>
</dbReference>
<evidence type="ECO:0000256" key="11">
    <source>
        <dbReference type="ARBA" id="ARBA00059920"/>
    </source>
</evidence>
<dbReference type="InterPro" id="IPR000742">
    <property type="entry name" value="EGF"/>
</dbReference>
<feature type="chain" id="PRO_5044661106" description="Vasorin" evidence="18">
    <location>
        <begin position="29"/>
        <end position="675"/>
    </location>
</feature>
<dbReference type="GO" id="GO:0009986">
    <property type="term" value="C:cell surface"/>
    <property type="evidence" value="ECO:0007669"/>
    <property type="project" value="Ensembl"/>
</dbReference>
<keyword evidence="8 17" id="KW-0472">Membrane</keyword>
<comment type="function">
    <text evidence="11">May act as an inhibitor of TGF-beta signaling.</text>
</comment>
<feature type="signal peptide" evidence="18">
    <location>
        <begin position="1"/>
        <end position="28"/>
    </location>
</feature>
<comment type="subunit">
    <text evidence="12">Interacts with TGFB1, TGFB2 and TGFB3.</text>
</comment>
<dbReference type="GO" id="GO:0030512">
    <property type="term" value="P:negative regulation of transforming growth factor beta receptor signaling pathway"/>
    <property type="evidence" value="ECO:0007669"/>
    <property type="project" value="Ensembl"/>
</dbReference>
<dbReference type="SUPFAM" id="SSF57196">
    <property type="entry name" value="EGF/Laminin"/>
    <property type="match status" value="1"/>
</dbReference>
<dbReference type="PROSITE" id="PS51450">
    <property type="entry name" value="LRR"/>
    <property type="match status" value="2"/>
</dbReference>
<evidence type="ECO:0000256" key="18">
    <source>
        <dbReference type="SAM" id="SignalP"/>
    </source>
</evidence>
<evidence type="ECO:0000256" key="10">
    <source>
        <dbReference type="ARBA" id="ARBA00023180"/>
    </source>
</evidence>
<dbReference type="InterPro" id="IPR000483">
    <property type="entry name" value="Cys-rich_flank_reg_C"/>
</dbReference>
<dbReference type="GO" id="GO:0005886">
    <property type="term" value="C:plasma membrane"/>
    <property type="evidence" value="ECO:0007669"/>
    <property type="project" value="Ensembl"/>
</dbReference>
<dbReference type="PANTHER" id="PTHR24369:SF160">
    <property type="entry name" value="VASORIN"/>
    <property type="match status" value="1"/>
</dbReference>
<evidence type="ECO:0000256" key="15">
    <source>
        <dbReference type="PROSITE-ProRule" id="PRU00076"/>
    </source>
</evidence>
<dbReference type="CDD" id="cd00054">
    <property type="entry name" value="EGF_CA"/>
    <property type="match status" value="1"/>
</dbReference>
<evidence type="ECO:0000313" key="21">
    <source>
        <dbReference type="Ensembl" id="ENSSHAP00000044113.1"/>
    </source>
</evidence>
<dbReference type="PROSITE" id="PS00022">
    <property type="entry name" value="EGF_1"/>
    <property type="match status" value="1"/>
</dbReference>
<dbReference type="RefSeq" id="XP_031801463.1">
    <property type="nucleotide sequence ID" value="XM_031945603.1"/>
</dbReference>
<dbReference type="Gene3D" id="2.10.25.10">
    <property type="entry name" value="Laminin"/>
    <property type="match status" value="1"/>
</dbReference>
<dbReference type="GeneTree" id="ENSGT00940000159318"/>
<organism evidence="21 22">
    <name type="scientific">Sarcophilus harrisii</name>
    <name type="common">Tasmanian devil</name>
    <name type="synonym">Sarcophilus laniarius</name>
    <dbReference type="NCBI Taxonomy" id="9305"/>
    <lineage>
        <taxon>Eukaryota</taxon>
        <taxon>Metazoa</taxon>
        <taxon>Chordata</taxon>
        <taxon>Craniata</taxon>
        <taxon>Vertebrata</taxon>
        <taxon>Euteleostomi</taxon>
        <taxon>Mammalia</taxon>
        <taxon>Metatheria</taxon>
        <taxon>Dasyuromorphia</taxon>
        <taxon>Dasyuridae</taxon>
        <taxon>Sarcophilus</taxon>
    </lineage>
</organism>
<dbReference type="GO" id="GO:0005739">
    <property type="term" value="C:mitochondrion"/>
    <property type="evidence" value="ECO:0007669"/>
    <property type="project" value="Ensembl"/>
</dbReference>
<dbReference type="SMART" id="SM00369">
    <property type="entry name" value="LRR_TYP"/>
    <property type="match status" value="8"/>
</dbReference>
<evidence type="ECO:0000259" key="19">
    <source>
        <dbReference type="PROSITE" id="PS50026"/>
    </source>
</evidence>
<dbReference type="Ensembl" id="ENSSHAT00000049197.1">
    <property type="protein sequence ID" value="ENSSHAP00000044687.1"/>
    <property type="gene ID" value="ENSSHAG00000023167.1"/>
</dbReference>
<evidence type="ECO:0000256" key="6">
    <source>
        <dbReference type="ARBA" id="ARBA00022737"/>
    </source>
</evidence>
<dbReference type="CDD" id="cd00063">
    <property type="entry name" value="FN3"/>
    <property type="match status" value="1"/>
</dbReference>
<evidence type="ECO:0000256" key="1">
    <source>
        <dbReference type="ARBA" id="ARBA00004479"/>
    </source>
</evidence>
<keyword evidence="10" id="KW-0325">Glycoprotein</keyword>
<evidence type="ECO:0000256" key="3">
    <source>
        <dbReference type="ARBA" id="ARBA00022614"/>
    </source>
</evidence>
<dbReference type="PROSITE" id="PS01186">
    <property type="entry name" value="EGF_2"/>
    <property type="match status" value="1"/>
</dbReference>
<dbReference type="GO" id="GO:0050431">
    <property type="term" value="F:transforming growth factor beta binding"/>
    <property type="evidence" value="ECO:0007669"/>
    <property type="project" value="Ensembl"/>
</dbReference>
<dbReference type="Proteomes" id="UP000007648">
    <property type="component" value="Unassembled WGS sequence"/>
</dbReference>
<evidence type="ECO:0000256" key="4">
    <source>
        <dbReference type="ARBA" id="ARBA00022692"/>
    </source>
</evidence>
<dbReference type="PRINTS" id="PR00019">
    <property type="entry name" value="LEURICHRPT"/>
</dbReference>
<dbReference type="GeneID" id="116420474"/>
<keyword evidence="22" id="KW-1185">Reference proteome</keyword>
<dbReference type="InterPro" id="IPR000372">
    <property type="entry name" value="LRRNT"/>
</dbReference>
<feature type="disulfide bond" evidence="15">
    <location>
        <begin position="440"/>
        <end position="449"/>
    </location>
</feature>
<comment type="subcellular location">
    <subcellularLocation>
        <location evidence="1">Membrane</location>
        <topology evidence="1">Single-pass type I membrane protein</topology>
    </subcellularLocation>
</comment>
<dbReference type="PROSITE" id="PS50026">
    <property type="entry name" value="EGF_3"/>
    <property type="match status" value="1"/>
</dbReference>
<evidence type="ECO:0000256" key="5">
    <source>
        <dbReference type="ARBA" id="ARBA00022729"/>
    </source>
</evidence>
<dbReference type="Pfam" id="PF13855">
    <property type="entry name" value="LRR_8"/>
    <property type="match status" value="2"/>
</dbReference>
<evidence type="ECO:0000256" key="7">
    <source>
        <dbReference type="ARBA" id="ARBA00022989"/>
    </source>
</evidence>
<sequence>MTAGLRKILLPPPLLLLLLLCQGAQVQGCPAGCQCNQPQTVFCIARKGTTVPHDVPPDTADLYVFENGITTLDSGSFVGLPALQLLDLSQNQIAILQGGVFQPLANLSNLDLSSNQLQEITNETFRGLRLLERLYLSHNRIHHIQVDAFDTLESLLELKLEDNQLHVLPPLRLPRLLLLDLSHNRIPALEAGTFGMSNIESLKLAGLGLSRLEEELFAGLRNLHELDVSENQLEAAPAMLRGLRGLTRLTLAGNTRITQLLPDDLEGLTNLQVLDLSNLSLQGLPRDFFSRFPRLREVTAARNPFNCVCQLSWFGQWARESRVMLWSPDETRCHFPPKNAGKLLQHLDYADFGCPATTTTATTARPSTPWPTLPLTSLPPVAPSTQVPTAAPPGGDGPSPPSAAAPTGSTGAQPEGCPAHTCLNGGTCRLSTWHHLECLCPEGFSGLYCEAKTKWPTEPPPTRLPVRVPQLGIEQVSATALRVRLKNYTQNKAQLKGLRLTYRNLSGPDKRPVTLSLPATLSDYTVTQLRPNATYSICIGPLGGARGPEGEEACGEARTAPSVRYNHAPVTQGKEGNLPLMIVPALAALLLGVLAAAGAMYCLRRRQAQDKARGQRGAEAGPMELGGVKAPLEDPGSKVPEGGGVPTAGSECEVPLMHYAAGNNNRAPVPKPSYF</sequence>
<dbReference type="InterPro" id="IPR003591">
    <property type="entry name" value="Leu-rich_rpt_typical-subtyp"/>
</dbReference>
<feature type="transmembrane region" description="Helical" evidence="17">
    <location>
        <begin position="578"/>
        <end position="603"/>
    </location>
</feature>
<feature type="region of interest" description="Disordered" evidence="16">
    <location>
        <begin position="611"/>
        <end position="649"/>
    </location>
</feature>
<dbReference type="SUPFAM" id="SSF52058">
    <property type="entry name" value="L domain-like"/>
    <property type="match status" value="1"/>
</dbReference>
<dbReference type="InterPro" id="IPR032675">
    <property type="entry name" value="LRR_dom_sf"/>
</dbReference>
<dbReference type="InterPro" id="IPR050541">
    <property type="entry name" value="LRR_TM_domain-containing"/>
</dbReference>
<evidence type="ECO:0000256" key="14">
    <source>
        <dbReference type="ARBA" id="ARBA00077293"/>
    </source>
</evidence>
<keyword evidence="9 15" id="KW-1015">Disulfide bond</keyword>
<dbReference type="Pfam" id="PF00008">
    <property type="entry name" value="EGF"/>
    <property type="match status" value="1"/>
</dbReference>
<keyword evidence="7 17" id="KW-1133">Transmembrane helix</keyword>
<evidence type="ECO:0000259" key="20">
    <source>
        <dbReference type="PROSITE" id="PS50853"/>
    </source>
</evidence>
<evidence type="ECO:0000313" key="22">
    <source>
        <dbReference type="Proteomes" id="UP000007648"/>
    </source>
</evidence>
<dbReference type="Gene3D" id="2.60.40.10">
    <property type="entry name" value="Immunoglobulins"/>
    <property type="match status" value="1"/>
</dbReference>
<dbReference type="CTD" id="114990"/>
<dbReference type="FunFam" id="3.80.10.10:FF:000211">
    <property type="entry name" value="vasorin"/>
    <property type="match status" value="1"/>
</dbReference>
<gene>
    <name evidence="21" type="primary">VASN</name>
</gene>
<evidence type="ECO:0000256" key="13">
    <source>
        <dbReference type="ARBA" id="ARBA00071776"/>
    </source>
</evidence>
<keyword evidence="3" id="KW-0433">Leucine-rich repeat</keyword>